<dbReference type="GO" id="GO:0005829">
    <property type="term" value="C:cytosol"/>
    <property type="evidence" value="ECO:0007669"/>
    <property type="project" value="TreeGrafter"/>
</dbReference>
<proteinExistence type="predicted"/>
<keyword evidence="3" id="KW-1185">Reference proteome</keyword>
<dbReference type="RefSeq" id="WP_142005068.1">
    <property type="nucleotide sequence ID" value="NZ_CAJTBP010000001.1"/>
</dbReference>
<organism evidence="2 3">
    <name type="scientific">Barrientosiimonas humi</name>
    <dbReference type="NCBI Taxonomy" id="999931"/>
    <lineage>
        <taxon>Bacteria</taxon>
        <taxon>Bacillati</taxon>
        <taxon>Actinomycetota</taxon>
        <taxon>Actinomycetes</taxon>
        <taxon>Micrococcales</taxon>
        <taxon>Dermacoccaceae</taxon>
        <taxon>Barrientosiimonas</taxon>
    </lineage>
</organism>
<dbReference type="Proteomes" id="UP000318336">
    <property type="component" value="Unassembled WGS sequence"/>
</dbReference>
<dbReference type="GO" id="GO:0016491">
    <property type="term" value="F:oxidoreductase activity"/>
    <property type="evidence" value="ECO:0007669"/>
    <property type="project" value="InterPro"/>
</dbReference>
<comment type="caution">
    <text evidence="2">The sequence shown here is derived from an EMBL/GenBank/DDBJ whole genome shotgun (WGS) entry which is preliminary data.</text>
</comment>
<dbReference type="InterPro" id="IPR029039">
    <property type="entry name" value="Flavoprotein-like_sf"/>
</dbReference>
<evidence type="ECO:0000259" key="1">
    <source>
        <dbReference type="Pfam" id="PF03358"/>
    </source>
</evidence>
<dbReference type="Gene3D" id="3.40.50.360">
    <property type="match status" value="1"/>
</dbReference>
<protein>
    <submittedName>
        <fullName evidence="2">NAD(P)H-dependent FMN reductase</fullName>
    </submittedName>
</protein>
<sequence length="194" mass="20310">MNPQARVLLVVGSARPVRVGDQLAAQIKPILEAAGAEVTVADLAELGLPLLDEPVMAAASGGDYAHEHTRTWSGLVRDADAVVWLTPQYNGGYPASVKNAIDYLFPEWTGKPMLLVSYGAGGGGLGGAQLRSVLEFVKGDLVAPNVEISLPPQSSYGSDFRLVDAASDVERHRQELESAAQTLVAHVGAVQVAG</sequence>
<evidence type="ECO:0000313" key="2">
    <source>
        <dbReference type="EMBL" id="TQL32997.1"/>
    </source>
</evidence>
<evidence type="ECO:0000313" key="3">
    <source>
        <dbReference type="Proteomes" id="UP000318336"/>
    </source>
</evidence>
<dbReference type="PANTHER" id="PTHR30543:SF21">
    <property type="entry name" value="NAD(P)H-DEPENDENT FMN REDUCTASE LOT6"/>
    <property type="match status" value="1"/>
</dbReference>
<dbReference type="PANTHER" id="PTHR30543">
    <property type="entry name" value="CHROMATE REDUCTASE"/>
    <property type="match status" value="1"/>
</dbReference>
<reference evidence="2 3" key="1">
    <citation type="submission" date="2019-06" db="EMBL/GenBank/DDBJ databases">
        <title>Sequencing the genomes of 1000 actinobacteria strains.</title>
        <authorList>
            <person name="Klenk H.-P."/>
        </authorList>
    </citation>
    <scope>NUCLEOTIDE SEQUENCE [LARGE SCALE GENOMIC DNA]</scope>
    <source>
        <strain evidence="2 3">DSM 24617</strain>
    </source>
</reference>
<name>A0A542XB10_9MICO</name>
<gene>
    <name evidence="2" type="ORF">FB554_1130</name>
</gene>
<dbReference type="AlphaFoldDB" id="A0A542XB10"/>
<dbReference type="InterPro" id="IPR050712">
    <property type="entry name" value="NAD(P)H-dep_reductase"/>
</dbReference>
<feature type="domain" description="NADPH-dependent FMN reductase-like" evidence="1">
    <location>
        <begin position="6"/>
        <end position="138"/>
    </location>
</feature>
<dbReference type="GO" id="GO:0010181">
    <property type="term" value="F:FMN binding"/>
    <property type="evidence" value="ECO:0007669"/>
    <property type="project" value="TreeGrafter"/>
</dbReference>
<accession>A0A542XB10</accession>
<dbReference type="OrthoDB" id="9812295at2"/>
<dbReference type="InterPro" id="IPR005025">
    <property type="entry name" value="FMN_Rdtase-like_dom"/>
</dbReference>
<dbReference type="SUPFAM" id="SSF52218">
    <property type="entry name" value="Flavoproteins"/>
    <property type="match status" value="1"/>
</dbReference>
<dbReference type="EMBL" id="VFOK01000001">
    <property type="protein sequence ID" value="TQL32997.1"/>
    <property type="molecule type" value="Genomic_DNA"/>
</dbReference>
<dbReference type="Pfam" id="PF03358">
    <property type="entry name" value="FMN_red"/>
    <property type="match status" value="1"/>
</dbReference>